<dbReference type="SUPFAM" id="SSF48726">
    <property type="entry name" value="Immunoglobulin"/>
    <property type="match status" value="1"/>
</dbReference>
<name>A0A1X7TYB7_AMPQE</name>
<reference evidence="2" key="1">
    <citation type="submission" date="2017-05" db="UniProtKB">
        <authorList>
            <consortium name="EnsemblMetazoa"/>
        </authorList>
    </citation>
    <scope>IDENTIFICATION</scope>
</reference>
<dbReference type="InParanoid" id="A0A1X7TYB7"/>
<dbReference type="EnsemblMetazoa" id="Aqu2.1.20105_001">
    <property type="protein sequence ID" value="Aqu2.1.20105_001"/>
    <property type="gene ID" value="Aqu2.1.20105"/>
</dbReference>
<dbReference type="PROSITE" id="PS50835">
    <property type="entry name" value="IG_LIKE"/>
    <property type="match status" value="1"/>
</dbReference>
<feature type="domain" description="Ig-like" evidence="1">
    <location>
        <begin position="102"/>
        <end position="166"/>
    </location>
</feature>
<sequence>VTSTFTGFINGETNRSTQCPPGNPLNALCPRIGQQVNLNCSINYNNSYNIISPNSSIVTNRNLSFIMKPTDFGSYTCTSYNDCNEVSNTIILKQCNSPSSICLATGSLANIFCMPCVEEKTVTSYTWYKNGVFFSNNRNLIDVGPGTYVCTVRNHAGSDSQITRVV</sequence>
<protein>
    <recommendedName>
        <fullName evidence="1">Ig-like domain-containing protein</fullName>
    </recommendedName>
</protein>
<accession>A0A1X7TYB7</accession>
<dbReference type="AlphaFoldDB" id="A0A1X7TYB7"/>
<dbReference type="OrthoDB" id="5950222at2759"/>
<organism evidence="2">
    <name type="scientific">Amphimedon queenslandica</name>
    <name type="common">Sponge</name>
    <dbReference type="NCBI Taxonomy" id="400682"/>
    <lineage>
        <taxon>Eukaryota</taxon>
        <taxon>Metazoa</taxon>
        <taxon>Porifera</taxon>
        <taxon>Demospongiae</taxon>
        <taxon>Heteroscleromorpha</taxon>
        <taxon>Haplosclerida</taxon>
        <taxon>Niphatidae</taxon>
        <taxon>Amphimedon</taxon>
    </lineage>
</organism>
<evidence type="ECO:0000259" key="1">
    <source>
        <dbReference type="PROSITE" id="PS50835"/>
    </source>
</evidence>
<dbReference type="InterPro" id="IPR036179">
    <property type="entry name" value="Ig-like_dom_sf"/>
</dbReference>
<dbReference type="InterPro" id="IPR007110">
    <property type="entry name" value="Ig-like_dom"/>
</dbReference>
<proteinExistence type="predicted"/>
<evidence type="ECO:0000313" key="2">
    <source>
        <dbReference type="EnsemblMetazoa" id="Aqu2.1.20105_001"/>
    </source>
</evidence>